<dbReference type="SUPFAM" id="SSF46689">
    <property type="entry name" value="Homeodomain-like"/>
    <property type="match status" value="1"/>
</dbReference>
<dbReference type="Pfam" id="PF00440">
    <property type="entry name" value="TetR_N"/>
    <property type="match status" value="1"/>
</dbReference>
<dbReference type="Proteomes" id="UP000050969">
    <property type="component" value="Unassembled WGS sequence"/>
</dbReference>
<dbReference type="PATRIC" id="fig|1293598.4.peg.226"/>
<dbReference type="EMBL" id="JQCE01000075">
    <property type="protein sequence ID" value="KRO15124.1"/>
    <property type="molecule type" value="Genomic_DNA"/>
</dbReference>
<name>A0A0R2MN60_9LACO</name>
<dbReference type="PRINTS" id="PR00455">
    <property type="entry name" value="HTHTETR"/>
</dbReference>
<dbReference type="InterPro" id="IPR050109">
    <property type="entry name" value="HTH-type_TetR-like_transc_reg"/>
</dbReference>
<dbReference type="GO" id="GO:0000976">
    <property type="term" value="F:transcription cis-regulatory region binding"/>
    <property type="evidence" value="ECO:0007669"/>
    <property type="project" value="TreeGrafter"/>
</dbReference>
<evidence type="ECO:0000313" key="4">
    <source>
        <dbReference type="EMBL" id="KRO15124.1"/>
    </source>
</evidence>
<evidence type="ECO:0000256" key="2">
    <source>
        <dbReference type="PROSITE-ProRule" id="PRU00335"/>
    </source>
</evidence>
<feature type="domain" description="HTH tetR-type" evidence="3">
    <location>
        <begin position="8"/>
        <end position="68"/>
    </location>
</feature>
<protein>
    <recommendedName>
        <fullName evidence="3">HTH tetR-type domain-containing protein</fullName>
    </recommendedName>
</protein>
<dbReference type="SUPFAM" id="SSF48498">
    <property type="entry name" value="Tetracyclin repressor-like, C-terminal domain"/>
    <property type="match status" value="1"/>
</dbReference>
<keyword evidence="5" id="KW-1185">Reference proteome</keyword>
<dbReference type="PANTHER" id="PTHR30055">
    <property type="entry name" value="HTH-TYPE TRANSCRIPTIONAL REGULATOR RUTR"/>
    <property type="match status" value="1"/>
</dbReference>
<evidence type="ECO:0000256" key="1">
    <source>
        <dbReference type="ARBA" id="ARBA00023125"/>
    </source>
</evidence>
<dbReference type="STRING" id="1293598.IV56_GL000212"/>
<dbReference type="InterPro" id="IPR001647">
    <property type="entry name" value="HTH_TetR"/>
</dbReference>
<dbReference type="PANTHER" id="PTHR30055:SF148">
    <property type="entry name" value="TETR-FAMILY TRANSCRIPTIONAL REGULATOR"/>
    <property type="match status" value="1"/>
</dbReference>
<organism evidence="4 5">
    <name type="scientific">Lacticaseibacillus saniviri JCM 17471 = DSM 24301</name>
    <dbReference type="NCBI Taxonomy" id="1293598"/>
    <lineage>
        <taxon>Bacteria</taxon>
        <taxon>Bacillati</taxon>
        <taxon>Bacillota</taxon>
        <taxon>Bacilli</taxon>
        <taxon>Lactobacillales</taxon>
        <taxon>Lactobacillaceae</taxon>
        <taxon>Lacticaseibacillus</taxon>
    </lineage>
</organism>
<feature type="DNA-binding region" description="H-T-H motif" evidence="2">
    <location>
        <begin position="31"/>
        <end position="50"/>
    </location>
</feature>
<dbReference type="GO" id="GO:0003700">
    <property type="term" value="F:DNA-binding transcription factor activity"/>
    <property type="evidence" value="ECO:0007669"/>
    <property type="project" value="TreeGrafter"/>
</dbReference>
<dbReference type="AlphaFoldDB" id="A0A0R2MN60"/>
<dbReference type="PROSITE" id="PS50977">
    <property type="entry name" value="HTH_TETR_2"/>
    <property type="match status" value="1"/>
</dbReference>
<proteinExistence type="predicted"/>
<sequence length="188" mass="21157">MAGRPRSAEVNEKVLNAAKELLEEVGPDLMSIDAVARRAGVGKASIYRRYSNKAELITDVLKDIKDISYADLLEEDFRASILNIAKRFITSMNTAYGRKTLAIIVNTLVGDKDISHEYWSTHTVIEVGQIADIFKDYQAKGSLKADLDVHQAAEILVSYLMYQVMFKYSNQTDNSLERGIDFLISSWQ</sequence>
<evidence type="ECO:0000259" key="3">
    <source>
        <dbReference type="PROSITE" id="PS50977"/>
    </source>
</evidence>
<dbReference type="Gene3D" id="1.10.357.10">
    <property type="entry name" value="Tetracycline Repressor, domain 2"/>
    <property type="match status" value="1"/>
</dbReference>
<comment type="caution">
    <text evidence="4">The sequence shown here is derived from an EMBL/GenBank/DDBJ whole genome shotgun (WGS) entry which is preliminary data.</text>
</comment>
<evidence type="ECO:0000313" key="5">
    <source>
        <dbReference type="Proteomes" id="UP000050969"/>
    </source>
</evidence>
<dbReference type="InterPro" id="IPR009057">
    <property type="entry name" value="Homeodomain-like_sf"/>
</dbReference>
<accession>A0A0R2MN60</accession>
<reference evidence="4 5" key="1">
    <citation type="journal article" date="2015" name="Genome Announc.">
        <title>Expanding the biotechnology potential of lactobacilli through comparative genomics of 213 strains and associated genera.</title>
        <authorList>
            <person name="Sun Z."/>
            <person name="Harris H.M."/>
            <person name="McCann A."/>
            <person name="Guo C."/>
            <person name="Argimon S."/>
            <person name="Zhang W."/>
            <person name="Yang X."/>
            <person name="Jeffery I.B."/>
            <person name="Cooney J.C."/>
            <person name="Kagawa T.F."/>
            <person name="Liu W."/>
            <person name="Song Y."/>
            <person name="Salvetti E."/>
            <person name="Wrobel A."/>
            <person name="Rasinkangas P."/>
            <person name="Parkhill J."/>
            <person name="Rea M.C."/>
            <person name="O'Sullivan O."/>
            <person name="Ritari J."/>
            <person name="Douillard F.P."/>
            <person name="Paul Ross R."/>
            <person name="Yang R."/>
            <person name="Briner A.E."/>
            <person name="Felis G.E."/>
            <person name="de Vos W.M."/>
            <person name="Barrangou R."/>
            <person name="Klaenhammer T.R."/>
            <person name="Caufield P.W."/>
            <person name="Cui Y."/>
            <person name="Zhang H."/>
            <person name="O'Toole P.W."/>
        </authorList>
    </citation>
    <scope>NUCLEOTIDE SEQUENCE [LARGE SCALE GENOMIC DNA]</scope>
    <source>
        <strain evidence="4 5">DSM 24301</strain>
    </source>
</reference>
<gene>
    <name evidence="4" type="ORF">IV56_GL000212</name>
</gene>
<keyword evidence="1 2" id="KW-0238">DNA-binding</keyword>
<dbReference type="InterPro" id="IPR036271">
    <property type="entry name" value="Tet_transcr_reg_TetR-rel_C_sf"/>
</dbReference>